<gene>
    <name evidence="5" type="ORF">EAS64_41265</name>
</gene>
<dbReference type="SUPFAM" id="SSF53822">
    <property type="entry name" value="Periplasmic binding protein-like I"/>
    <property type="match status" value="1"/>
</dbReference>
<keyword evidence="2" id="KW-0238">DNA-binding</keyword>
<dbReference type="CDD" id="cd06267">
    <property type="entry name" value="PBP1_LacI_sugar_binding-like"/>
    <property type="match status" value="1"/>
</dbReference>
<dbReference type="PROSITE" id="PS50932">
    <property type="entry name" value="HTH_LACI_2"/>
    <property type="match status" value="1"/>
</dbReference>
<dbReference type="PANTHER" id="PTHR30146:SF109">
    <property type="entry name" value="HTH-TYPE TRANSCRIPTIONAL REGULATOR GALS"/>
    <property type="match status" value="1"/>
</dbReference>
<evidence type="ECO:0000313" key="6">
    <source>
        <dbReference type="Proteomes" id="UP000460272"/>
    </source>
</evidence>
<evidence type="ECO:0000256" key="2">
    <source>
        <dbReference type="ARBA" id="ARBA00023125"/>
    </source>
</evidence>
<keyword evidence="3" id="KW-0804">Transcription</keyword>
<sequence length="345" mass="35104">MSHLAVGPPAVRIRDVAAAAGVHPSTVSRALNAATRRMITPATIMRIEQAVNTLGYVPNQAAVTLRTRSSRTVGLLASGLGGPLLRGAETVLRSAGYMMIAVAAPTADSTEAAVSGLLGRQTDGIIVATSWPEGDRPTSLIGRVPAVSTFGPAPYSVAPDLRAAAYLAAAHLAELGHETVACVSAPGAPLDCELLAAAARTAGLTVPEELVAIADGLTVNGGERVCGRLLSSGVPFTAVLTGSDILAAGCCTALKAAGRPCPAAVSVTGVGDLPLSAILPVPLTTIRLPWFEVGVKAAQLLLARLRHPSEPEREIRLPAALIPRSSTGPLCVPYPRTSADSLSVP</sequence>
<dbReference type="Gene3D" id="3.40.50.2300">
    <property type="match status" value="2"/>
</dbReference>
<dbReference type="GO" id="GO:0003700">
    <property type="term" value="F:DNA-binding transcription factor activity"/>
    <property type="evidence" value="ECO:0007669"/>
    <property type="project" value="TreeGrafter"/>
</dbReference>
<dbReference type="GO" id="GO:0000976">
    <property type="term" value="F:transcription cis-regulatory region binding"/>
    <property type="evidence" value="ECO:0007669"/>
    <property type="project" value="TreeGrafter"/>
</dbReference>
<dbReference type="SMART" id="SM00354">
    <property type="entry name" value="HTH_LACI"/>
    <property type="match status" value="1"/>
</dbReference>
<dbReference type="RefSeq" id="WP_145862169.1">
    <property type="nucleotide sequence ID" value="NZ_RPFW01000012.1"/>
</dbReference>
<name>A0A6P2BM96_9ACTN</name>
<feature type="domain" description="HTH lacI-type" evidence="4">
    <location>
        <begin position="11"/>
        <end position="67"/>
    </location>
</feature>
<accession>A0A6P2BM96</accession>
<dbReference type="SUPFAM" id="SSF47413">
    <property type="entry name" value="lambda repressor-like DNA-binding domains"/>
    <property type="match status" value="1"/>
</dbReference>
<dbReference type="EMBL" id="RPFW01000012">
    <property type="protein sequence ID" value="TVY99684.1"/>
    <property type="molecule type" value="Genomic_DNA"/>
</dbReference>
<dbReference type="AlphaFoldDB" id="A0A6P2BM96"/>
<comment type="caution">
    <text evidence="5">The sequence shown here is derived from an EMBL/GenBank/DDBJ whole genome shotgun (WGS) entry which is preliminary data.</text>
</comment>
<dbReference type="Pfam" id="PF00356">
    <property type="entry name" value="LacI"/>
    <property type="match status" value="1"/>
</dbReference>
<keyword evidence="1" id="KW-0805">Transcription regulation</keyword>
<keyword evidence="6" id="KW-1185">Reference proteome</keyword>
<proteinExistence type="predicted"/>
<dbReference type="Gene3D" id="1.10.260.40">
    <property type="entry name" value="lambda repressor-like DNA-binding domains"/>
    <property type="match status" value="1"/>
</dbReference>
<dbReference type="InterPro" id="IPR000843">
    <property type="entry name" value="HTH_LacI"/>
</dbReference>
<protein>
    <submittedName>
        <fullName evidence="5">LacI family transcriptional regulator</fullName>
    </submittedName>
</protein>
<evidence type="ECO:0000256" key="3">
    <source>
        <dbReference type="ARBA" id="ARBA00023163"/>
    </source>
</evidence>
<reference evidence="5 6" key="1">
    <citation type="submission" date="2018-11" db="EMBL/GenBank/DDBJ databases">
        <title>Trebonia kvetii gen.nov., sp.nov., a novel acidophilic actinobacterium, and proposal of the new actinobacterial family Treboniaceae fam. nov.</title>
        <authorList>
            <person name="Rapoport D."/>
            <person name="Sagova-Mareckova M."/>
            <person name="Sedlacek I."/>
            <person name="Provaznik J."/>
            <person name="Kralova S."/>
            <person name="Pavlinic D."/>
            <person name="Benes V."/>
            <person name="Kopecky J."/>
        </authorList>
    </citation>
    <scope>NUCLEOTIDE SEQUENCE [LARGE SCALE GENOMIC DNA]</scope>
    <source>
        <strain evidence="5 6">15Tr583</strain>
    </source>
</reference>
<dbReference type="CDD" id="cd01392">
    <property type="entry name" value="HTH_LacI"/>
    <property type="match status" value="1"/>
</dbReference>
<dbReference type="Pfam" id="PF13377">
    <property type="entry name" value="Peripla_BP_3"/>
    <property type="match status" value="1"/>
</dbReference>
<dbReference type="OrthoDB" id="37081at2"/>
<evidence type="ECO:0000256" key="1">
    <source>
        <dbReference type="ARBA" id="ARBA00023015"/>
    </source>
</evidence>
<organism evidence="5 6">
    <name type="scientific">Trebonia kvetii</name>
    <dbReference type="NCBI Taxonomy" id="2480626"/>
    <lineage>
        <taxon>Bacteria</taxon>
        <taxon>Bacillati</taxon>
        <taxon>Actinomycetota</taxon>
        <taxon>Actinomycetes</taxon>
        <taxon>Streptosporangiales</taxon>
        <taxon>Treboniaceae</taxon>
        <taxon>Trebonia</taxon>
    </lineage>
</organism>
<dbReference type="Proteomes" id="UP000460272">
    <property type="component" value="Unassembled WGS sequence"/>
</dbReference>
<dbReference type="InterPro" id="IPR010982">
    <property type="entry name" value="Lambda_DNA-bd_dom_sf"/>
</dbReference>
<dbReference type="PANTHER" id="PTHR30146">
    <property type="entry name" value="LACI-RELATED TRANSCRIPTIONAL REPRESSOR"/>
    <property type="match status" value="1"/>
</dbReference>
<dbReference type="InterPro" id="IPR028082">
    <property type="entry name" value="Peripla_BP_I"/>
</dbReference>
<evidence type="ECO:0000259" key="4">
    <source>
        <dbReference type="PROSITE" id="PS50932"/>
    </source>
</evidence>
<evidence type="ECO:0000313" key="5">
    <source>
        <dbReference type="EMBL" id="TVY99684.1"/>
    </source>
</evidence>
<dbReference type="InterPro" id="IPR046335">
    <property type="entry name" value="LacI/GalR-like_sensor"/>
</dbReference>